<keyword evidence="3" id="KW-1185">Reference proteome</keyword>
<proteinExistence type="predicted"/>
<dbReference type="HOGENOM" id="CLU_1219029_0_0_10"/>
<name>H6L676_SAPGL</name>
<dbReference type="Proteomes" id="UP000007519">
    <property type="component" value="Chromosome"/>
</dbReference>
<protein>
    <submittedName>
        <fullName evidence="2">Uncharacterized protein</fullName>
    </submittedName>
</protein>
<evidence type="ECO:0000256" key="1">
    <source>
        <dbReference type="SAM" id="SignalP"/>
    </source>
</evidence>
<feature type="chain" id="PRO_5003603968" evidence="1">
    <location>
        <begin position="22"/>
        <end position="233"/>
    </location>
</feature>
<keyword evidence="1" id="KW-0732">Signal</keyword>
<dbReference type="RefSeq" id="WP_014373225.1">
    <property type="nucleotide sequence ID" value="NC_016940.1"/>
</dbReference>
<dbReference type="KEGG" id="sgn:SGRA_0238"/>
<reference evidence="2 3" key="1">
    <citation type="journal article" date="2012" name="Stand. Genomic Sci.">
        <title>Complete genome sequencing and analysis of Saprospira grandis str. Lewin, a predatory marine bacterium.</title>
        <authorList>
            <person name="Saw J.H."/>
            <person name="Yuryev A."/>
            <person name="Kanbe M."/>
            <person name="Hou S."/>
            <person name="Young A.G."/>
            <person name="Aizawa S."/>
            <person name="Alam M."/>
        </authorList>
    </citation>
    <scope>NUCLEOTIDE SEQUENCE [LARGE SCALE GENOMIC DNA]</scope>
    <source>
        <strain evidence="2 3">Lewin</strain>
    </source>
</reference>
<organism evidence="2 3">
    <name type="scientific">Saprospira grandis (strain Lewin)</name>
    <dbReference type="NCBI Taxonomy" id="984262"/>
    <lineage>
        <taxon>Bacteria</taxon>
        <taxon>Pseudomonadati</taxon>
        <taxon>Bacteroidota</taxon>
        <taxon>Saprospiria</taxon>
        <taxon>Saprospirales</taxon>
        <taxon>Saprospiraceae</taxon>
        <taxon>Saprospira</taxon>
    </lineage>
</organism>
<evidence type="ECO:0000313" key="2">
    <source>
        <dbReference type="EMBL" id="AFC22977.1"/>
    </source>
</evidence>
<sequence length="233" mass="27207">MKSIICSFLLLFIGLSLQAQGTYYKNIEALLKDEGQTIKEVKKARLVRFTLEKKECFAYNIKAELANGETLKSIWDVNQLAFYKKDGQLYCLKRTQVGLKVRDKKVTPIYQDDFFELQTIGNFFYFKLVQTHPFINDFKKNAQFKIKSFESPHYNSMLFMGANKMTWGLIKKDKIIESLEDIAEISNVGRGLYLRCLNYLEQKAENEGLSIDEVSFSLKEFEDILFKFERGEI</sequence>
<dbReference type="EMBL" id="CP002831">
    <property type="protein sequence ID" value="AFC22977.1"/>
    <property type="molecule type" value="Genomic_DNA"/>
</dbReference>
<dbReference type="AlphaFoldDB" id="H6L676"/>
<feature type="signal peptide" evidence="1">
    <location>
        <begin position="1"/>
        <end position="21"/>
    </location>
</feature>
<gene>
    <name evidence="2" type="ordered locus">SGRA_0238</name>
</gene>
<accession>H6L676</accession>
<evidence type="ECO:0000313" key="3">
    <source>
        <dbReference type="Proteomes" id="UP000007519"/>
    </source>
</evidence>